<name>A0A6M3JN14_9ZZZZ</name>
<dbReference type="AlphaFoldDB" id="A0A6M3JN14"/>
<evidence type="ECO:0000313" key="1">
    <source>
        <dbReference type="EMBL" id="QJA71343.1"/>
    </source>
</evidence>
<sequence length="148" mass="16837">MIYLIGSLKNPNVPLVAVDLRLEGFEVFDAWYSAGPDADDKWREHERIRGRTFLDALQGSHAQFVYRFDREHLERATTAVLLLPAGKSGHLELGWALGNGKHGYILMNNDPERFDVMYGFADEVFANQDDLIAELHKVEAQDELPTNH</sequence>
<organism evidence="1">
    <name type="scientific">viral metagenome</name>
    <dbReference type="NCBI Taxonomy" id="1070528"/>
    <lineage>
        <taxon>unclassified sequences</taxon>
        <taxon>metagenomes</taxon>
        <taxon>organismal metagenomes</taxon>
    </lineage>
</organism>
<proteinExistence type="predicted"/>
<protein>
    <recommendedName>
        <fullName evidence="2">Nucleoside deoxyribosyltransferase</fullName>
    </recommendedName>
</protein>
<accession>A0A6M3JN14</accession>
<dbReference type="EMBL" id="MT141865">
    <property type="protein sequence ID" value="QJA71343.1"/>
    <property type="molecule type" value="Genomic_DNA"/>
</dbReference>
<gene>
    <name evidence="1" type="ORF">MM415A03257_0010</name>
</gene>
<evidence type="ECO:0008006" key="2">
    <source>
        <dbReference type="Google" id="ProtNLM"/>
    </source>
</evidence>
<reference evidence="1" key="1">
    <citation type="submission" date="2020-03" db="EMBL/GenBank/DDBJ databases">
        <title>The deep terrestrial virosphere.</title>
        <authorList>
            <person name="Holmfeldt K."/>
            <person name="Nilsson E."/>
            <person name="Simone D."/>
            <person name="Lopez-Fernandez M."/>
            <person name="Wu X."/>
            <person name="de Brujin I."/>
            <person name="Lundin D."/>
            <person name="Andersson A."/>
            <person name="Bertilsson S."/>
            <person name="Dopson M."/>
        </authorList>
    </citation>
    <scope>NUCLEOTIDE SEQUENCE</scope>
    <source>
        <strain evidence="1">MM415A03257</strain>
    </source>
</reference>